<evidence type="ECO:0000313" key="10">
    <source>
        <dbReference type="Proteomes" id="UP000286045"/>
    </source>
</evidence>
<name>A0A439DB03_9PEZI</name>
<dbReference type="STRING" id="363999.A0A439DB03"/>
<dbReference type="InterPro" id="IPR052337">
    <property type="entry name" value="SAT4-like"/>
</dbReference>
<feature type="transmembrane region" description="Helical" evidence="7">
    <location>
        <begin position="43"/>
        <end position="64"/>
    </location>
</feature>
<accession>A0A439DB03</accession>
<keyword evidence="4 7" id="KW-0472">Membrane</keyword>
<organism evidence="9 10">
    <name type="scientific">Xylaria grammica</name>
    <dbReference type="NCBI Taxonomy" id="363999"/>
    <lineage>
        <taxon>Eukaryota</taxon>
        <taxon>Fungi</taxon>
        <taxon>Dikarya</taxon>
        <taxon>Ascomycota</taxon>
        <taxon>Pezizomycotina</taxon>
        <taxon>Sordariomycetes</taxon>
        <taxon>Xylariomycetidae</taxon>
        <taxon>Xylariales</taxon>
        <taxon>Xylariaceae</taxon>
        <taxon>Xylaria</taxon>
    </lineage>
</organism>
<feature type="transmembrane region" description="Helical" evidence="7">
    <location>
        <begin position="195"/>
        <end position="221"/>
    </location>
</feature>
<feature type="transmembrane region" description="Helical" evidence="7">
    <location>
        <begin position="154"/>
        <end position="175"/>
    </location>
</feature>
<comment type="caution">
    <text evidence="9">The sequence shown here is derived from an EMBL/GenBank/DDBJ whole genome shotgun (WGS) entry which is preliminary data.</text>
</comment>
<protein>
    <recommendedName>
        <fullName evidence="8">Rhodopsin domain-containing protein</fullName>
    </recommendedName>
</protein>
<feature type="transmembrane region" description="Helical" evidence="7">
    <location>
        <begin position="71"/>
        <end position="91"/>
    </location>
</feature>
<dbReference type="PANTHER" id="PTHR33048">
    <property type="entry name" value="PTH11-LIKE INTEGRAL MEMBRANE PROTEIN (AFU_ORTHOLOGUE AFUA_5G11245)"/>
    <property type="match status" value="1"/>
</dbReference>
<feature type="transmembrane region" description="Helical" evidence="7">
    <location>
        <begin position="233"/>
        <end position="260"/>
    </location>
</feature>
<gene>
    <name evidence="9" type="ORF">EKO27_g3555</name>
</gene>
<sequence length="373" mass="40626">MLLSKRLTAQLPPNVDLCAIPLAVNPDGLPPNFENPPSLQPTLIGICVVLLTFSVVITAGRLYANKSALKLADYFMVIGLTLNLAVAGVLLSRSREYRHAWDTPICWYTTALAKLDFVEGLLAGPALFFPKAAIFLFYLQIFSVNDTIRIGSKIGLVLAFIAYFPTGLITTYFTVPHIGETWDDVVTSTRPVQGVPVGITAAAASIIVDIYVFVLPLPTVFSLNMALSRKIQLVGLFTTALFGIVASVISLVFRVALLGFVDSGWQLGRLAITIVVENNVAIIVGSLPAFTNFLRIYVSQTALYKSIRSKLSLASNSYAPDSGQKDSSEKPEIWTFGSPQKRQPQYDQLTDSVILKTQATVPEVTLITTHEIK</sequence>
<evidence type="ECO:0000256" key="6">
    <source>
        <dbReference type="SAM" id="MobiDB-lite"/>
    </source>
</evidence>
<dbReference type="PANTHER" id="PTHR33048:SF47">
    <property type="entry name" value="INTEGRAL MEMBRANE PROTEIN-RELATED"/>
    <property type="match status" value="1"/>
</dbReference>
<dbReference type="Pfam" id="PF20684">
    <property type="entry name" value="Fung_rhodopsin"/>
    <property type="match status" value="1"/>
</dbReference>
<dbReference type="AlphaFoldDB" id="A0A439DB03"/>
<keyword evidence="3 7" id="KW-1133">Transmembrane helix</keyword>
<keyword evidence="10" id="KW-1185">Reference proteome</keyword>
<evidence type="ECO:0000256" key="4">
    <source>
        <dbReference type="ARBA" id="ARBA00023136"/>
    </source>
</evidence>
<dbReference type="InterPro" id="IPR049326">
    <property type="entry name" value="Rhodopsin_dom_fungi"/>
</dbReference>
<evidence type="ECO:0000259" key="8">
    <source>
        <dbReference type="Pfam" id="PF20684"/>
    </source>
</evidence>
<evidence type="ECO:0000313" key="9">
    <source>
        <dbReference type="EMBL" id="RWA11572.1"/>
    </source>
</evidence>
<feature type="region of interest" description="Disordered" evidence="6">
    <location>
        <begin position="317"/>
        <end position="345"/>
    </location>
</feature>
<keyword evidence="2 7" id="KW-0812">Transmembrane</keyword>
<comment type="similarity">
    <text evidence="5">Belongs to the SAT4 family.</text>
</comment>
<dbReference type="Proteomes" id="UP000286045">
    <property type="component" value="Unassembled WGS sequence"/>
</dbReference>
<evidence type="ECO:0000256" key="7">
    <source>
        <dbReference type="SAM" id="Phobius"/>
    </source>
</evidence>
<dbReference type="GO" id="GO:0016020">
    <property type="term" value="C:membrane"/>
    <property type="evidence" value="ECO:0007669"/>
    <property type="project" value="UniProtKB-SubCell"/>
</dbReference>
<proteinExistence type="inferred from homology"/>
<dbReference type="EMBL" id="RYZI01000076">
    <property type="protein sequence ID" value="RWA11572.1"/>
    <property type="molecule type" value="Genomic_DNA"/>
</dbReference>
<feature type="domain" description="Rhodopsin" evidence="8">
    <location>
        <begin position="64"/>
        <end position="295"/>
    </location>
</feature>
<evidence type="ECO:0000256" key="2">
    <source>
        <dbReference type="ARBA" id="ARBA00022692"/>
    </source>
</evidence>
<evidence type="ECO:0000256" key="5">
    <source>
        <dbReference type="ARBA" id="ARBA00038359"/>
    </source>
</evidence>
<reference evidence="9 10" key="1">
    <citation type="submission" date="2018-12" db="EMBL/GenBank/DDBJ databases">
        <title>Draft genome sequence of Xylaria grammica IHI A82.</title>
        <authorList>
            <person name="Buettner E."/>
            <person name="Kellner H."/>
        </authorList>
    </citation>
    <scope>NUCLEOTIDE SEQUENCE [LARGE SCALE GENOMIC DNA]</scope>
    <source>
        <strain evidence="9 10">IHI A82</strain>
    </source>
</reference>
<feature type="compositionally biased region" description="Basic and acidic residues" evidence="6">
    <location>
        <begin position="323"/>
        <end position="332"/>
    </location>
</feature>
<comment type="subcellular location">
    <subcellularLocation>
        <location evidence="1">Membrane</location>
        <topology evidence="1">Multi-pass membrane protein</topology>
    </subcellularLocation>
</comment>
<evidence type="ECO:0000256" key="1">
    <source>
        <dbReference type="ARBA" id="ARBA00004141"/>
    </source>
</evidence>
<feature type="transmembrane region" description="Helical" evidence="7">
    <location>
        <begin position="122"/>
        <end position="142"/>
    </location>
</feature>
<evidence type="ECO:0000256" key="3">
    <source>
        <dbReference type="ARBA" id="ARBA00022989"/>
    </source>
</evidence>